<dbReference type="InterPro" id="IPR037883">
    <property type="entry name" value="Knr4/Smi1-like_sf"/>
</dbReference>
<organism evidence="1 2">
    <name type="scientific">Streptomyces tremellae</name>
    <dbReference type="NCBI Taxonomy" id="1124239"/>
    <lineage>
        <taxon>Bacteria</taxon>
        <taxon>Bacillati</taxon>
        <taxon>Actinomycetota</taxon>
        <taxon>Actinomycetes</taxon>
        <taxon>Kitasatosporales</taxon>
        <taxon>Streptomycetaceae</taxon>
        <taxon>Streptomyces</taxon>
    </lineage>
</organism>
<evidence type="ECO:0000313" key="2">
    <source>
        <dbReference type="Proteomes" id="UP001499884"/>
    </source>
</evidence>
<evidence type="ECO:0000313" key="1">
    <source>
        <dbReference type="EMBL" id="GAA3736057.1"/>
    </source>
</evidence>
<accession>A0ABP7FC00</accession>
<dbReference type="SUPFAM" id="SSF160631">
    <property type="entry name" value="SMI1/KNR4-like"/>
    <property type="match status" value="1"/>
</dbReference>
<proteinExistence type="predicted"/>
<keyword evidence="2" id="KW-1185">Reference proteome</keyword>
<gene>
    <name evidence="1" type="ORF">GCM10023082_36420</name>
</gene>
<name>A0ABP7FC00_9ACTN</name>
<evidence type="ECO:0008006" key="3">
    <source>
        <dbReference type="Google" id="ProtNLM"/>
    </source>
</evidence>
<reference evidence="2" key="1">
    <citation type="journal article" date="2019" name="Int. J. Syst. Evol. Microbiol.">
        <title>The Global Catalogue of Microorganisms (GCM) 10K type strain sequencing project: providing services to taxonomists for standard genome sequencing and annotation.</title>
        <authorList>
            <consortium name="The Broad Institute Genomics Platform"/>
            <consortium name="The Broad Institute Genome Sequencing Center for Infectious Disease"/>
            <person name="Wu L."/>
            <person name="Ma J."/>
        </authorList>
    </citation>
    <scope>NUCLEOTIDE SEQUENCE [LARGE SCALE GENOMIC DNA]</scope>
    <source>
        <strain evidence="2">JCM 30846</strain>
    </source>
</reference>
<dbReference type="Proteomes" id="UP001499884">
    <property type="component" value="Unassembled WGS sequence"/>
</dbReference>
<protein>
    <recommendedName>
        <fullName evidence="3">SMI1/KNR4 family protein</fullName>
    </recommendedName>
</protein>
<comment type="caution">
    <text evidence="1">The sequence shown here is derived from an EMBL/GenBank/DDBJ whole genome shotgun (WGS) entry which is preliminary data.</text>
</comment>
<sequence length="142" mass="15245">MGTAWREMIGGFPGARPGPPAGETALAGLAEAVGGPLPPSLHALLRESDGVVDPFGHAVVWSAAGIGESAGAGSDLLFFGDNGKGDRFGLPRRSDRTDVWLQEQDTDARKWVAPGIWPFLRRALRGDRFDWYVDDLGSLFLR</sequence>
<dbReference type="EMBL" id="BAABEP010000024">
    <property type="protein sequence ID" value="GAA3736057.1"/>
    <property type="molecule type" value="Genomic_DNA"/>
</dbReference>
<dbReference type="RefSeq" id="WP_345648232.1">
    <property type="nucleotide sequence ID" value="NZ_BAABEP010000024.1"/>
</dbReference>